<dbReference type="KEGG" id="sacd:HS1genome_1630"/>
<gene>
    <name evidence="8" type="primary">ycbD</name>
    <name evidence="8" type="ORF">GCM10007116_04400</name>
    <name evidence="7" type="ORF">HS1genome_1630</name>
</gene>
<evidence type="ECO:0000256" key="4">
    <source>
        <dbReference type="PROSITE-ProRule" id="PRU10007"/>
    </source>
</evidence>
<dbReference type="SUPFAM" id="SSF53720">
    <property type="entry name" value="ALDH-like"/>
    <property type="match status" value="1"/>
</dbReference>
<dbReference type="FunFam" id="3.40.605.10:FF:000007">
    <property type="entry name" value="NAD/NADP-dependent betaine aldehyde dehydrogenase"/>
    <property type="match status" value="1"/>
</dbReference>
<evidence type="ECO:0000256" key="2">
    <source>
        <dbReference type="ARBA" id="ARBA00011881"/>
    </source>
</evidence>
<dbReference type="InterPro" id="IPR016162">
    <property type="entry name" value="Ald_DH_N"/>
</dbReference>
<evidence type="ECO:0000313" key="8">
    <source>
        <dbReference type="EMBL" id="GGT89670.1"/>
    </source>
</evidence>
<feature type="active site" evidence="4">
    <location>
        <position position="248"/>
    </location>
</feature>
<accession>A0A348B4Y9</accession>
<reference evidence="9" key="2">
    <citation type="submission" date="2018-04" db="EMBL/GenBank/DDBJ databases">
        <title>Complete genome sequence of Sulfodiicoccus acidiphilus strain HS-1.</title>
        <authorList>
            <person name="Sakai H.D."/>
            <person name="Kurosawa N."/>
        </authorList>
    </citation>
    <scope>NUCLEOTIDE SEQUENCE [LARGE SCALE GENOMIC DNA]</scope>
    <source>
        <strain evidence="9">HS-1</strain>
    </source>
</reference>
<dbReference type="AlphaFoldDB" id="A0A348B4Y9"/>
<dbReference type="InterPro" id="IPR015590">
    <property type="entry name" value="Aldehyde_DH_dom"/>
</dbReference>
<dbReference type="Proteomes" id="UP000616143">
    <property type="component" value="Unassembled WGS sequence"/>
</dbReference>
<dbReference type="Pfam" id="PF00171">
    <property type="entry name" value="Aldedh"/>
    <property type="match status" value="1"/>
</dbReference>
<dbReference type="OrthoDB" id="6342at2157"/>
<comment type="similarity">
    <text evidence="1 5">Belongs to the aldehyde dehydrogenase family.</text>
</comment>
<evidence type="ECO:0000256" key="1">
    <source>
        <dbReference type="ARBA" id="ARBA00009986"/>
    </source>
</evidence>
<dbReference type="GeneID" id="38667125"/>
<evidence type="ECO:0000313" key="7">
    <source>
        <dbReference type="EMBL" id="BBD73241.1"/>
    </source>
</evidence>
<dbReference type="Gene3D" id="3.40.309.10">
    <property type="entry name" value="Aldehyde Dehydrogenase, Chain A, domain 2"/>
    <property type="match status" value="1"/>
</dbReference>
<dbReference type="PROSITE" id="PS00687">
    <property type="entry name" value="ALDEHYDE_DEHYDR_GLU"/>
    <property type="match status" value="1"/>
</dbReference>
<sequence>MTKTGVFIGKYIVPEDREYYQIRNPADTSELVAEFPLMKREDVGAAVEAARKGFETWSNMLPVQRANVLYRAAEIVQSRFDKMAELLTREEGKTVQDSAFEVTRTVNLLRFYAGLITTKEGKVIPSQDQRTTILTYREPLGVIGVITPWNFPLSLPAWKIVPAIATGNAVVWKPASITPVVATELVRALYEAGLPEGVVNTVVGPGSTVGDEMTSLNQFDAITFTGSLQVGREVAKKVGGRFTRLQLELGGKNATVLSKKGKQDLAVEQVVRAAFGLTGQACTATSRFLVPEDLHDSVLSKLVERTRRLVVGNGLKKGVDVGPLASREQYEKVLSYIDVGKSEGAKLVLGGEPLKGAEHERGYFVQPTIFDGVTSDMRIAREEIFGPVLSVMSYRNMDEALDIVNGTEYGLVAEIVTDDLSEAADFSRAAKVGVVKINKPTTGLEPWVPYGGVKGSGNDVYKEMGEEALDFFTRYKAVYLGY</sequence>
<dbReference type="PROSITE" id="PS00070">
    <property type="entry name" value="ALDEHYDE_DEHYDR_CYS"/>
    <property type="match status" value="1"/>
</dbReference>
<organism evidence="7 9">
    <name type="scientific">Sulfodiicoccus acidiphilus</name>
    <dbReference type="NCBI Taxonomy" id="1670455"/>
    <lineage>
        <taxon>Archaea</taxon>
        <taxon>Thermoproteota</taxon>
        <taxon>Thermoprotei</taxon>
        <taxon>Sulfolobales</taxon>
        <taxon>Sulfolobaceae</taxon>
        <taxon>Sulfodiicoccus</taxon>
    </lineage>
</organism>
<reference evidence="8" key="1">
    <citation type="journal article" date="2014" name="Int. J. Syst. Evol. Microbiol.">
        <title>Complete genome sequence of Corynebacterium casei LMG S-19264T (=DSM 44701T), isolated from a smear-ripened cheese.</title>
        <authorList>
            <consortium name="US DOE Joint Genome Institute (JGI-PGF)"/>
            <person name="Walter F."/>
            <person name="Albersmeier A."/>
            <person name="Kalinowski J."/>
            <person name="Ruckert C."/>
        </authorList>
    </citation>
    <scope>NUCLEOTIDE SEQUENCE</scope>
    <source>
        <strain evidence="8">JCM 31740</strain>
    </source>
</reference>
<keyword evidence="9" id="KW-1185">Reference proteome</keyword>
<dbReference type="Gene3D" id="3.40.605.10">
    <property type="entry name" value="Aldehyde Dehydrogenase, Chain A, domain 1"/>
    <property type="match status" value="1"/>
</dbReference>
<proteinExistence type="inferred from homology"/>
<dbReference type="RefSeq" id="WP_126450358.1">
    <property type="nucleotide sequence ID" value="NZ_AP018553.1"/>
</dbReference>
<dbReference type="InterPro" id="IPR029510">
    <property type="entry name" value="Ald_DH_CS_GLU"/>
</dbReference>
<dbReference type="Proteomes" id="UP000276741">
    <property type="component" value="Chromosome"/>
</dbReference>
<evidence type="ECO:0000313" key="9">
    <source>
        <dbReference type="Proteomes" id="UP000276741"/>
    </source>
</evidence>
<protein>
    <submittedName>
        <fullName evidence="7">Putative aldehyde dehydrogenase YcbD</fullName>
        <ecNumber evidence="7">1.2.1.3</ecNumber>
    </submittedName>
</protein>
<keyword evidence="3 5" id="KW-0560">Oxidoreductase</keyword>
<feature type="domain" description="Aldehyde dehydrogenase" evidence="6">
    <location>
        <begin position="15"/>
        <end position="478"/>
    </location>
</feature>
<name>A0A348B4Y9_9CREN</name>
<dbReference type="InterPro" id="IPR016163">
    <property type="entry name" value="Ald_DH_C"/>
</dbReference>
<dbReference type="InterPro" id="IPR016160">
    <property type="entry name" value="Ald_DH_CS_CYS"/>
</dbReference>
<evidence type="ECO:0000259" key="6">
    <source>
        <dbReference type="Pfam" id="PF00171"/>
    </source>
</evidence>
<reference evidence="7" key="3">
    <citation type="journal article" date="2019" name="BMC Res. Notes">
        <title>Complete genome sequence of the Sulfodiicoccus acidiphilus strain HS-1T, the first crenarchaeon that lacks polB3, isolated from an acidic hot spring in Ohwaku-dani, Hakone, Japan.</title>
        <authorList>
            <person name="Sakai H.D."/>
            <person name="Kurosawa N."/>
        </authorList>
    </citation>
    <scope>NUCLEOTIDE SEQUENCE</scope>
    <source>
        <strain evidence="7">HS-1</strain>
    </source>
</reference>
<evidence type="ECO:0000256" key="3">
    <source>
        <dbReference type="ARBA" id="ARBA00023002"/>
    </source>
</evidence>
<evidence type="ECO:0000256" key="5">
    <source>
        <dbReference type="RuleBase" id="RU003345"/>
    </source>
</evidence>
<dbReference type="EC" id="1.2.1.3" evidence="7"/>
<dbReference type="FunFam" id="3.40.309.10:FF:000001">
    <property type="entry name" value="Mitochondrial aldehyde dehydrogenase 2"/>
    <property type="match status" value="1"/>
</dbReference>
<dbReference type="EMBL" id="BMQS01000003">
    <property type="protein sequence ID" value="GGT89670.1"/>
    <property type="molecule type" value="Genomic_DNA"/>
</dbReference>
<dbReference type="PANTHER" id="PTHR11699">
    <property type="entry name" value="ALDEHYDE DEHYDROGENASE-RELATED"/>
    <property type="match status" value="1"/>
</dbReference>
<reference evidence="8" key="4">
    <citation type="submission" date="2020-09" db="EMBL/GenBank/DDBJ databases">
        <authorList>
            <person name="Sun Q."/>
            <person name="Ohkuma M."/>
        </authorList>
    </citation>
    <scope>NUCLEOTIDE SEQUENCE</scope>
    <source>
        <strain evidence="8">JCM 31740</strain>
    </source>
</reference>
<dbReference type="EMBL" id="AP018553">
    <property type="protein sequence ID" value="BBD73241.1"/>
    <property type="molecule type" value="Genomic_DNA"/>
</dbReference>
<dbReference type="InterPro" id="IPR016161">
    <property type="entry name" value="Ald_DH/histidinol_DH"/>
</dbReference>
<comment type="subunit">
    <text evidence="2">Homotetramer.</text>
</comment>
<dbReference type="GO" id="GO:0004029">
    <property type="term" value="F:aldehyde dehydrogenase (NAD+) activity"/>
    <property type="evidence" value="ECO:0007669"/>
    <property type="project" value="UniProtKB-EC"/>
</dbReference>